<sequence length="241" mass="26228">PDEPRVVDLERQVRARLAKADQPDADLARSLEHLARTWSAGGGALAKVQRLDYQAGEGWTLRVGSASFADLERLREGLTGQGLAVQSDAGARDAQGRWDQLPARERRALLLLVLFLTPVLAWTLLLQPERAALQHAQQQYQQAQMLRFDLTRLPASAPRASLDAKALPGLLARSGAEAQLNIERMDNEAGGAIHLTLEGSLDALLGWLQSVERAGARVTRLGLEVNPDALARARLLVEPGH</sequence>
<keyword evidence="3" id="KW-1185">Reference proteome</keyword>
<protein>
    <recommendedName>
        <fullName evidence="4">GspL periplasmic domain-containing protein</fullName>
    </recommendedName>
</protein>
<dbReference type="Proteomes" id="UP000075902">
    <property type="component" value="Unassembled WGS sequence"/>
</dbReference>
<organism evidence="2 3">
    <name type="scientific">Anopheles melas</name>
    <dbReference type="NCBI Taxonomy" id="34690"/>
    <lineage>
        <taxon>Eukaryota</taxon>
        <taxon>Metazoa</taxon>
        <taxon>Ecdysozoa</taxon>
        <taxon>Arthropoda</taxon>
        <taxon>Hexapoda</taxon>
        <taxon>Insecta</taxon>
        <taxon>Pterygota</taxon>
        <taxon>Neoptera</taxon>
        <taxon>Endopterygota</taxon>
        <taxon>Diptera</taxon>
        <taxon>Nematocera</taxon>
        <taxon>Culicoidea</taxon>
        <taxon>Culicidae</taxon>
        <taxon>Anophelinae</taxon>
        <taxon>Anopheles</taxon>
    </lineage>
</organism>
<reference evidence="3" key="1">
    <citation type="submission" date="2014-01" db="EMBL/GenBank/DDBJ databases">
        <title>The Genome Sequence of Anopheles melas CM1001059_A (V2).</title>
        <authorList>
            <consortium name="The Broad Institute Genomics Platform"/>
            <person name="Neafsey D.E."/>
            <person name="Besansky N."/>
            <person name="Howell P."/>
            <person name="Walton C."/>
            <person name="Young S.K."/>
            <person name="Zeng Q."/>
            <person name="Gargeya S."/>
            <person name="Fitzgerald M."/>
            <person name="Haas B."/>
            <person name="Abouelleil A."/>
            <person name="Allen A.W."/>
            <person name="Alvarado L."/>
            <person name="Arachchi H.M."/>
            <person name="Berlin A.M."/>
            <person name="Chapman S.B."/>
            <person name="Gainer-Dewar J."/>
            <person name="Goldberg J."/>
            <person name="Griggs A."/>
            <person name="Gujja S."/>
            <person name="Hansen M."/>
            <person name="Howarth C."/>
            <person name="Imamovic A."/>
            <person name="Ireland A."/>
            <person name="Larimer J."/>
            <person name="McCowan C."/>
            <person name="Murphy C."/>
            <person name="Pearson M."/>
            <person name="Poon T.W."/>
            <person name="Priest M."/>
            <person name="Roberts A."/>
            <person name="Saif S."/>
            <person name="Shea T."/>
            <person name="Sisk P."/>
            <person name="Sykes S."/>
            <person name="Wortman J."/>
            <person name="Nusbaum C."/>
            <person name="Birren B."/>
        </authorList>
    </citation>
    <scope>NUCLEOTIDE SEQUENCE [LARGE SCALE GENOMIC DNA]</scope>
    <source>
        <strain evidence="3">CM1001059</strain>
    </source>
</reference>
<evidence type="ECO:0008006" key="4">
    <source>
        <dbReference type="Google" id="ProtNLM"/>
    </source>
</evidence>
<reference evidence="2" key="2">
    <citation type="submission" date="2020-05" db="UniProtKB">
        <authorList>
            <consortium name="EnsemblMetazoa"/>
        </authorList>
    </citation>
    <scope>IDENTIFICATION</scope>
    <source>
        <strain evidence="2">CM1001059</strain>
    </source>
</reference>
<keyword evidence="1" id="KW-0812">Transmembrane</keyword>
<accession>A0A182TY74</accession>
<proteinExistence type="predicted"/>
<evidence type="ECO:0000256" key="1">
    <source>
        <dbReference type="SAM" id="Phobius"/>
    </source>
</evidence>
<keyword evidence="1" id="KW-0472">Membrane</keyword>
<name>A0A182TY74_9DIPT</name>
<dbReference type="AlphaFoldDB" id="A0A182TY74"/>
<dbReference type="VEuPathDB" id="VectorBase:AMEC010458"/>
<evidence type="ECO:0000313" key="2">
    <source>
        <dbReference type="EnsemblMetazoa" id="AMEC010458-PA"/>
    </source>
</evidence>
<keyword evidence="1" id="KW-1133">Transmembrane helix</keyword>
<dbReference type="EnsemblMetazoa" id="AMEC010458-RA">
    <property type="protein sequence ID" value="AMEC010458-PA"/>
    <property type="gene ID" value="AMEC010458"/>
</dbReference>
<feature type="transmembrane region" description="Helical" evidence="1">
    <location>
        <begin position="108"/>
        <end position="126"/>
    </location>
</feature>
<evidence type="ECO:0000313" key="3">
    <source>
        <dbReference type="Proteomes" id="UP000075902"/>
    </source>
</evidence>
<dbReference type="InterPro" id="IPR007690">
    <property type="entry name" value="T2SS_GspM"/>
</dbReference>
<dbReference type="Pfam" id="PF04612">
    <property type="entry name" value="T2SSM"/>
    <property type="match status" value="1"/>
</dbReference>